<evidence type="ECO:0000256" key="7">
    <source>
        <dbReference type="ARBA" id="ARBA00022840"/>
    </source>
</evidence>
<dbReference type="UniPathway" id="UPA00559"/>
<accession>A0A3S5B600</accession>
<evidence type="ECO:0000256" key="4">
    <source>
        <dbReference type="ARBA" id="ARBA00018426"/>
    </source>
</evidence>
<evidence type="ECO:0000256" key="5">
    <source>
        <dbReference type="ARBA" id="ARBA00022598"/>
    </source>
</evidence>
<dbReference type="NCBIfam" id="TIGR00290">
    <property type="entry name" value="MJ0570_dom"/>
    <property type="match status" value="1"/>
</dbReference>
<evidence type="ECO:0000256" key="8">
    <source>
        <dbReference type="ARBA" id="ARBA00029814"/>
    </source>
</evidence>
<dbReference type="Gene3D" id="3.40.50.620">
    <property type="entry name" value="HUPs"/>
    <property type="match status" value="1"/>
</dbReference>
<evidence type="ECO:0000313" key="14">
    <source>
        <dbReference type="EMBL" id="VEL14156.1"/>
    </source>
</evidence>
<dbReference type="EC" id="6.3.1.14" evidence="3"/>
<dbReference type="EMBL" id="CAAALY010020165">
    <property type="protein sequence ID" value="VEL14156.1"/>
    <property type="molecule type" value="Genomic_DNA"/>
</dbReference>
<dbReference type="PANTHER" id="PTHR12196">
    <property type="entry name" value="DOMAIN OF UNKNOWN FUNCTION 71 DUF71 -CONTAINING PROTEIN"/>
    <property type="match status" value="1"/>
</dbReference>
<organism evidence="14 15">
    <name type="scientific">Protopolystoma xenopodis</name>
    <dbReference type="NCBI Taxonomy" id="117903"/>
    <lineage>
        <taxon>Eukaryota</taxon>
        <taxon>Metazoa</taxon>
        <taxon>Spiralia</taxon>
        <taxon>Lophotrochozoa</taxon>
        <taxon>Platyhelminthes</taxon>
        <taxon>Monogenea</taxon>
        <taxon>Polyopisthocotylea</taxon>
        <taxon>Polystomatidea</taxon>
        <taxon>Polystomatidae</taxon>
        <taxon>Protopolystoma</taxon>
    </lineage>
</organism>
<keyword evidence="5" id="KW-0436">Ligase</keyword>
<gene>
    <name evidence="14" type="ORF">PXEA_LOCUS7596</name>
</gene>
<keyword evidence="6" id="KW-0547">Nucleotide-binding</keyword>
<evidence type="ECO:0000256" key="12">
    <source>
        <dbReference type="ARBA" id="ARBA00048108"/>
    </source>
</evidence>
<comment type="pathway">
    <text evidence="1">Protein modification; peptidyl-diphthamide biosynthesis.</text>
</comment>
<dbReference type="PANTHER" id="PTHR12196:SF2">
    <property type="entry name" value="DIPHTHINE--AMMONIA LIGASE"/>
    <property type="match status" value="1"/>
</dbReference>
<evidence type="ECO:0000313" key="15">
    <source>
        <dbReference type="Proteomes" id="UP000784294"/>
    </source>
</evidence>
<evidence type="ECO:0000256" key="11">
    <source>
        <dbReference type="ARBA" id="ARBA00032849"/>
    </source>
</evidence>
<protein>
    <recommendedName>
        <fullName evidence="4">Diphthine--ammonia ligase</fullName>
        <ecNumber evidence="3">6.3.1.14</ecNumber>
    </recommendedName>
    <alternativeName>
        <fullName evidence="9">ATP-binding domain-containing protein 4</fullName>
    </alternativeName>
    <alternativeName>
        <fullName evidence="8">Diphthamide synthase</fullName>
    </alternativeName>
    <alternativeName>
        <fullName evidence="10">Diphthamide synthetase</fullName>
    </alternativeName>
    <alternativeName>
        <fullName evidence="11">Protein DPH6 homolog</fullName>
    </alternativeName>
</protein>
<evidence type="ECO:0000256" key="1">
    <source>
        <dbReference type="ARBA" id="ARBA00005156"/>
    </source>
</evidence>
<name>A0A3S5B600_9PLAT</name>
<keyword evidence="7" id="KW-0067">ATP-binding</keyword>
<evidence type="ECO:0000256" key="6">
    <source>
        <dbReference type="ARBA" id="ARBA00022741"/>
    </source>
</evidence>
<comment type="similarity">
    <text evidence="2">Belongs to the Diphthine--ammonia ligase family.</text>
</comment>
<evidence type="ECO:0000256" key="3">
    <source>
        <dbReference type="ARBA" id="ARBA00012089"/>
    </source>
</evidence>
<evidence type="ECO:0000256" key="9">
    <source>
        <dbReference type="ARBA" id="ARBA00031202"/>
    </source>
</evidence>
<dbReference type="Pfam" id="PF01902">
    <property type="entry name" value="Diphthami_syn_2"/>
    <property type="match status" value="1"/>
</dbReference>
<comment type="catalytic activity">
    <reaction evidence="12">
        <text>diphthine-[translation elongation factor 2] + NH4(+) + ATP = diphthamide-[translation elongation factor 2] + AMP + diphosphate + H(+)</text>
        <dbReference type="Rhea" id="RHEA:19753"/>
        <dbReference type="Rhea" id="RHEA-COMP:10172"/>
        <dbReference type="Rhea" id="RHEA-COMP:10174"/>
        <dbReference type="ChEBI" id="CHEBI:15378"/>
        <dbReference type="ChEBI" id="CHEBI:16692"/>
        <dbReference type="ChEBI" id="CHEBI:28938"/>
        <dbReference type="ChEBI" id="CHEBI:30616"/>
        <dbReference type="ChEBI" id="CHEBI:33019"/>
        <dbReference type="ChEBI" id="CHEBI:82696"/>
        <dbReference type="ChEBI" id="CHEBI:456215"/>
        <dbReference type="EC" id="6.3.1.14"/>
    </reaction>
</comment>
<dbReference type="FunFam" id="3.90.1490.10:FF:000001">
    <property type="entry name" value="Diphthine--ammonia ligase"/>
    <property type="match status" value="1"/>
</dbReference>
<reference evidence="14" key="1">
    <citation type="submission" date="2018-11" db="EMBL/GenBank/DDBJ databases">
        <authorList>
            <consortium name="Pathogen Informatics"/>
        </authorList>
    </citation>
    <scope>NUCLEOTIDE SEQUENCE</scope>
</reference>
<evidence type="ECO:0000256" key="10">
    <source>
        <dbReference type="ARBA" id="ARBA00031552"/>
    </source>
</evidence>
<comment type="caution">
    <text evidence="14">The sequence shown here is derived from an EMBL/GenBank/DDBJ whole genome shotgun (WGS) entry which is preliminary data.</text>
</comment>
<dbReference type="InterPro" id="IPR014729">
    <property type="entry name" value="Rossmann-like_a/b/a_fold"/>
</dbReference>
<dbReference type="GO" id="GO:0017183">
    <property type="term" value="P:protein histidyl modification to diphthamide"/>
    <property type="evidence" value="ECO:0007669"/>
    <property type="project" value="UniProtKB-UniPathway"/>
</dbReference>
<dbReference type="OrthoDB" id="686384at2759"/>
<dbReference type="GO" id="GO:0017178">
    <property type="term" value="F:diphthine-ammonia ligase activity"/>
    <property type="evidence" value="ECO:0007669"/>
    <property type="project" value="UniProtKB-EC"/>
</dbReference>
<sequence length="235" mass="26037">MEMDSHMFQCVGNECIKAIAKALDLPLYKRELSGSAICKGFDYYSSDLDEVEDLFRLIQSLLSSDPEIKGVAVGAILSNYQRIRVEHVCARLNMISLAFLWQRDQLELLDCMIASNLDAIIIKIASFGLSVNRDLGQHISKAFSNLRKLASSSVPLNACGEGGEYESITLDCPIFKKQIVLQPKHIKCVVSSSDPFAPVAHLQILHFDLLVSYVSCCCICILSIFCHNLASIFSP</sequence>
<dbReference type="AlphaFoldDB" id="A0A3S5B600"/>
<feature type="domain" description="Diphthamide synthase" evidence="13">
    <location>
        <begin position="3"/>
        <end position="182"/>
    </location>
</feature>
<dbReference type="GO" id="GO:0005524">
    <property type="term" value="F:ATP binding"/>
    <property type="evidence" value="ECO:0007669"/>
    <property type="project" value="UniProtKB-KW"/>
</dbReference>
<dbReference type="Gene3D" id="3.90.1490.10">
    <property type="entry name" value="putative n-type atp pyrophosphatase, domain 2"/>
    <property type="match status" value="1"/>
</dbReference>
<dbReference type="InterPro" id="IPR030662">
    <property type="entry name" value="DPH6/MJ0570"/>
</dbReference>
<evidence type="ECO:0000259" key="13">
    <source>
        <dbReference type="Pfam" id="PF01902"/>
    </source>
</evidence>
<evidence type="ECO:0000256" key="2">
    <source>
        <dbReference type="ARBA" id="ARBA00008496"/>
    </source>
</evidence>
<dbReference type="InterPro" id="IPR002761">
    <property type="entry name" value="Diphthami_syn_dom"/>
</dbReference>
<dbReference type="CDD" id="cd01994">
    <property type="entry name" value="AANH_PF0828-like"/>
    <property type="match status" value="1"/>
</dbReference>
<proteinExistence type="inferred from homology"/>
<dbReference type="Proteomes" id="UP000784294">
    <property type="component" value="Unassembled WGS sequence"/>
</dbReference>
<keyword evidence="15" id="KW-1185">Reference proteome</keyword>
<dbReference type="SUPFAM" id="SSF52402">
    <property type="entry name" value="Adenine nucleotide alpha hydrolases-like"/>
    <property type="match status" value="1"/>
</dbReference>